<sequence length="126" mass="14314">MGVRCLFVGRKSPSQLLEEIRLGGSARNWVVEISDLRSGDAFDLCGEVFVLDGVGRVSDLAFLSEPLELRSMLAKPETRGVHRHLQGLMLMRMTASSFKKNIIFFFFSVFEHKCFVRKKKNSSELE</sequence>
<evidence type="ECO:0000313" key="2">
    <source>
        <dbReference type="Proteomes" id="UP000596661"/>
    </source>
</evidence>
<keyword evidence="2" id="KW-1185">Reference proteome</keyword>
<proteinExistence type="predicted"/>
<reference evidence="1" key="1">
    <citation type="submission" date="2018-11" db="EMBL/GenBank/DDBJ databases">
        <authorList>
            <person name="Grassa J C."/>
        </authorList>
    </citation>
    <scope>NUCLEOTIDE SEQUENCE [LARGE SCALE GENOMIC DNA]</scope>
</reference>
<name>A0A803P9G3_CANSA</name>
<dbReference type="EnsemblPlants" id="evm.model.03.548">
    <property type="protein sequence ID" value="cds.evm.model.03.548"/>
    <property type="gene ID" value="evm.TU.03.548"/>
</dbReference>
<dbReference type="AlphaFoldDB" id="A0A803P9G3"/>
<dbReference type="Gramene" id="evm.model.03.548">
    <property type="protein sequence ID" value="cds.evm.model.03.548"/>
    <property type="gene ID" value="evm.TU.03.548"/>
</dbReference>
<dbReference type="Proteomes" id="UP000596661">
    <property type="component" value="Chromosome 3"/>
</dbReference>
<dbReference type="EMBL" id="UZAU01000261">
    <property type="status" value="NOT_ANNOTATED_CDS"/>
    <property type="molecule type" value="Genomic_DNA"/>
</dbReference>
<protein>
    <submittedName>
        <fullName evidence="1">Uncharacterized protein</fullName>
    </submittedName>
</protein>
<evidence type="ECO:0000313" key="1">
    <source>
        <dbReference type="EnsemblPlants" id="cds.evm.model.03.548"/>
    </source>
</evidence>
<accession>A0A803P9G3</accession>
<reference evidence="1" key="2">
    <citation type="submission" date="2021-03" db="UniProtKB">
        <authorList>
            <consortium name="EnsemblPlants"/>
        </authorList>
    </citation>
    <scope>IDENTIFICATION</scope>
</reference>
<organism evidence="1 2">
    <name type="scientific">Cannabis sativa</name>
    <name type="common">Hemp</name>
    <name type="synonym">Marijuana</name>
    <dbReference type="NCBI Taxonomy" id="3483"/>
    <lineage>
        <taxon>Eukaryota</taxon>
        <taxon>Viridiplantae</taxon>
        <taxon>Streptophyta</taxon>
        <taxon>Embryophyta</taxon>
        <taxon>Tracheophyta</taxon>
        <taxon>Spermatophyta</taxon>
        <taxon>Magnoliopsida</taxon>
        <taxon>eudicotyledons</taxon>
        <taxon>Gunneridae</taxon>
        <taxon>Pentapetalae</taxon>
        <taxon>rosids</taxon>
        <taxon>fabids</taxon>
        <taxon>Rosales</taxon>
        <taxon>Cannabaceae</taxon>
        <taxon>Cannabis</taxon>
    </lineage>
</organism>